<evidence type="ECO:0000313" key="3">
    <source>
        <dbReference type="Proteomes" id="UP001415857"/>
    </source>
</evidence>
<proteinExistence type="predicted"/>
<reference evidence="2 3" key="1">
    <citation type="journal article" date="2024" name="Plant J.">
        <title>Genome sequences and population genomics reveal climatic adaptation and genomic divergence between two closely related sweetgum species.</title>
        <authorList>
            <person name="Xu W.Q."/>
            <person name="Ren C.Q."/>
            <person name="Zhang X.Y."/>
            <person name="Comes H.P."/>
            <person name="Liu X.H."/>
            <person name="Li Y.G."/>
            <person name="Kettle C.J."/>
            <person name="Jalonen R."/>
            <person name="Gaisberger H."/>
            <person name="Ma Y.Z."/>
            <person name="Qiu Y.X."/>
        </authorList>
    </citation>
    <scope>NUCLEOTIDE SEQUENCE [LARGE SCALE GENOMIC DNA]</scope>
    <source>
        <strain evidence="2">Hangzhou</strain>
    </source>
</reference>
<accession>A0AAP0R610</accession>
<dbReference type="Proteomes" id="UP001415857">
    <property type="component" value="Unassembled WGS sequence"/>
</dbReference>
<gene>
    <name evidence="2" type="ORF">L1049_026937</name>
</gene>
<feature type="region of interest" description="Disordered" evidence="1">
    <location>
        <begin position="159"/>
        <end position="178"/>
    </location>
</feature>
<keyword evidence="3" id="KW-1185">Reference proteome</keyword>
<sequence>MISSQQSSCPPVEWPQASSTVTLQLGDTDKKNENMGSSSTSFDDMDPFANWPPRPTSFLSGSGSSNNGTIGPPTNKFGSDLNTVSANGLNFQTNINNSWAFDTQTSIVPLRQNQGSATLNGSINPQNSIGFLKQNQGISALGTPYNDKKTTDLGSIFVSSKNEHPAPKTSSAPTNCCG</sequence>
<feature type="compositionally biased region" description="Polar residues" evidence="1">
    <location>
        <begin position="168"/>
        <end position="178"/>
    </location>
</feature>
<feature type="compositionally biased region" description="Polar residues" evidence="1">
    <location>
        <begin position="16"/>
        <end position="25"/>
    </location>
</feature>
<comment type="caution">
    <text evidence="2">The sequence shown here is derived from an EMBL/GenBank/DDBJ whole genome shotgun (WGS) entry which is preliminary data.</text>
</comment>
<organism evidence="2 3">
    <name type="scientific">Liquidambar formosana</name>
    <name type="common">Formosan gum</name>
    <dbReference type="NCBI Taxonomy" id="63359"/>
    <lineage>
        <taxon>Eukaryota</taxon>
        <taxon>Viridiplantae</taxon>
        <taxon>Streptophyta</taxon>
        <taxon>Embryophyta</taxon>
        <taxon>Tracheophyta</taxon>
        <taxon>Spermatophyta</taxon>
        <taxon>Magnoliopsida</taxon>
        <taxon>eudicotyledons</taxon>
        <taxon>Gunneridae</taxon>
        <taxon>Pentapetalae</taxon>
        <taxon>Saxifragales</taxon>
        <taxon>Altingiaceae</taxon>
        <taxon>Liquidambar</taxon>
    </lineage>
</organism>
<name>A0AAP0R610_LIQFO</name>
<evidence type="ECO:0000313" key="2">
    <source>
        <dbReference type="EMBL" id="KAK9271347.1"/>
    </source>
</evidence>
<protein>
    <submittedName>
        <fullName evidence="2">Uncharacterized protein</fullName>
    </submittedName>
</protein>
<dbReference type="EMBL" id="JBBPBK010000014">
    <property type="protein sequence ID" value="KAK9271347.1"/>
    <property type="molecule type" value="Genomic_DNA"/>
</dbReference>
<evidence type="ECO:0000256" key="1">
    <source>
        <dbReference type="SAM" id="MobiDB-lite"/>
    </source>
</evidence>
<feature type="region of interest" description="Disordered" evidence="1">
    <location>
        <begin position="1"/>
        <end position="73"/>
    </location>
</feature>
<dbReference type="AlphaFoldDB" id="A0AAP0R610"/>